<organism evidence="2 3">
    <name type="scientific">Stylosanthes scabra</name>
    <dbReference type="NCBI Taxonomy" id="79078"/>
    <lineage>
        <taxon>Eukaryota</taxon>
        <taxon>Viridiplantae</taxon>
        <taxon>Streptophyta</taxon>
        <taxon>Embryophyta</taxon>
        <taxon>Tracheophyta</taxon>
        <taxon>Spermatophyta</taxon>
        <taxon>Magnoliopsida</taxon>
        <taxon>eudicotyledons</taxon>
        <taxon>Gunneridae</taxon>
        <taxon>Pentapetalae</taxon>
        <taxon>rosids</taxon>
        <taxon>fabids</taxon>
        <taxon>Fabales</taxon>
        <taxon>Fabaceae</taxon>
        <taxon>Papilionoideae</taxon>
        <taxon>50 kb inversion clade</taxon>
        <taxon>dalbergioids sensu lato</taxon>
        <taxon>Dalbergieae</taxon>
        <taxon>Pterocarpus clade</taxon>
        <taxon>Stylosanthes</taxon>
    </lineage>
</organism>
<reference evidence="2 3" key="1">
    <citation type="journal article" date="2023" name="Plants (Basel)">
        <title>Bridging the Gap: Combining Genomics and Transcriptomics Approaches to Understand Stylosanthes scabra, an Orphan Legume from the Brazilian Caatinga.</title>
        <authorList>
            <person name="Ferreira-Neto J.R.C."/>
            <person name="da Silva M.D."/>
            <person name="Binneck E."/>
            <person name="de Melo N.F."/>
            <person name="da Silva R.H."/>
            <person name="de Melo A.L.T.M."/>
            <person name="Pandolfi V."/>
            <person name="Bustamante F.O."/>
            <person name="Brasileiro-Vidal A.C."/>
            <person name="Benko-Iseppon A.M."/>
        </authorList>
    </citation>
    <scope>NUCLEOTIDE SEQUENCE [LARGE SCALE GENOMIC DNA]</scope>
    <source>
        <tissue evidence="2">Leaves</tissue>
    </source>
</reference>
<gene>
    <name evidence="2" type="ORF">PIB30_044220</name>
</gene>
<dbReference type="InterPro" id="IPR001810">
    <property type="entry name" value="F-box_dom"/>
</dbReference>
<evidence type="ECO:0000259" key="1">
    <source>
        <dbReference type="Pfam" id="PF00646"/>
    </source>
</evidence>
<keyword evidence="3" id="KW-1185">Reference proteome</keyword>
<accession>A0ABU6UHM1</accession>
<sequence length="204" mass="23425">MSVFLHHGNNMPSLGKDLLEEIFLHLDAPSILSCRATCRYWHQKLTSYEFLLALAQRWLARGSHIILHFGFSPTEQLSVEWIMKIDPFTGEAFPFHFPFTITQRGWFDIIGVENGLFYLRYCEDGRESQITVWNPATGQRQELDDPLQHHCADCAYYYALAYFPASAKYAVVHISNDHDNNAPAMELCIGSPMVAMEKVKSLYT</sequence>
<dbReference type="PANTHER" id="PTHR31672:SF13">
    <property type="entry name" value="F-BOX PROTEIN CPR30-LIKE"/>
    <property type="match status" value="1"/>
</dbReference>
<dbReference type="SUPFAM" id="SSF81383">
    <property type="entry name" value="F-box domain"/>
    <property type="match status" value="1"/>
</dbReference>
<dbReference type="Gene3D" id="1.20.1280.50">
    <property type="match status" value="1"/>
</dbReference>
<protein>
    <recommendedName>
        <fullName evidence="1">F-box domain-containing protein</fullName>
    </recommendedName>
</protein>
<name>A0ABU6UHM1_9FABA</name>
<proteinExistence type="predicted"/>
<dbReference type="Pfam" id="PF00646">
    <property type="entry name" value="F-box"/>
    <property type="match status" value="1"/>
</dbReference>
<comment type="caution">
    <text evidence="2">The sequence shown here is derived from an EMBL/GenBank/DDBJ whole genome shotgun (WGS) entry which is preliminary data.</text>
</comment>
<dbReference type="PANTHER" id="PTHR31672">
    <property type="entry name" value="BNACNNG10540D PROTEIN"/>
    <property type="match status" value="1"/>
</dbReference>
<feature type="domain" description="F-box" evidence="1">
    <location>
        <begin position="14"/>
        <end position="50"/>
    </location>
</feature>
<evidence type="ECO:0000313" key="3">
    <source>
        <dbReference type="Proteomes" id="UP001341840"/>
    </source>
</evidence>
<dbReference type="Proteomes" id="UP001341840">
    <property type="component" value="Unassembled WGS sequence"/>
</dbReference>
<evidence type="ECO:0000313" key="2">
    <source>
        <dbReference type="EMBL" id="MED6159656.1"/>
    </source>
</evidence>
<dbReference type="InterPro" id="IPR036047">
    <property type="entry name" value="F-box-like_dom_sf"/>
</dbReference>
<dbReference type="CDD" id="cd09917">
    <property type="entry name" value="F-box_SF"/>
    <property type="match status" value="1"/>
</dbReference>
<dbReference type="InterPro" id="IPR050796">
    <property type="entry name" value="SCF_F-box_component"/>
</dbReference>
<dbReference type="EMBL" id="JASCZI010121091">
    <property type="protein sequence ID" value="MED6159656.1"/>
    <property type="molecule type" value="Genomic_DNA"/>
</dbReference>